<evidence type="ECO:0000313" key="1">
    <source>
        <dbReference type="EnsemblProtists" id="PYU1_T000785"/>
    </source>
</evidence>
<dbReference type="EMBL" id="GL376620">
    <property type="status" value="NOT_ANNOTATED_CDS"/>
    <property type="molecule type" value="Genomic_DNA"/>
</dbReference>
<keyword evidence="2" id="KW-1185">Reference proteome</keyword>
<reference evidence="2" key="1">
    <citation type="journal article" date="2010" name="Genome Biol.">
        <title>Genome sequence of the necrotrophic plant pathogen Pythium ultimum reveals original pathogenicity mechanisms and effector repertoire.</title>
        <authorList>
            <person name="Levesque C.A."/>
            <person name="Brouwer H."/>
            <person name="Cano L."/>
            <person name="Hamilton J.P."/>
            <person name="Holt C."/>
            <person name="Huitema E."/>
            <person name="Raffaele S."/>
            <person name="Robideau G.P."/>
            <person name="Thines M."/>
            <person name="Win J."/>
            <person name="Zerillo M.M."/>
            <person name="Beakes G.W."/>
            <person name="Boore J.L."/>
            <person name="Busam D."/>
            <person name="Dumas B."/>
            <person name="Ferriera S."/>
            <person name="Fuerstenberg S.I."/>
            <person name="Gachon C.M."/>
            <person name="Gaulin E."/>
            <person name="Govers F."/>
            <person name="Grenville-Briggs L."/>
            <person name="Horner N."/>
            <person name="Hostetler J."/>
            <person name="Jiang R.H."/>
            <person name="Johnson J."/>
            <person name="Krajaejun T."/>
            <person name="Lin H."/>
            <person name="Meijer H.J."/>
            <person name="Moore B."/>
            <person name="Morris P."/>
            <person name="Phuntmart V."/>
            <person name="Puiu D."/>
            <person name="Shetty J."/>
            <person name="Stajich J.E."/>
            <person name="Tripathy S."/>
            <person name="Wawra S."/>
            <person name="van West P."/>
            <person name="Whitty B.R."/>
            <person name="Coutinho P.M."/>
            <person name="Henrissat B."/>
            <person name="Martin F."/>
            <person name="Thomas P.D."/>
            <person name="Tyler B.M."/>
            <person name="De Vries R.P."/>
            <person name="Kamoun S."/>
            <person name="Yandell M."/>
            <person name="Tisserat N."/>
            <person name="Buell C.R."/>
        </authorList>
    </citation>
    <scope>NUCLEOTIDE SEQUENCE</scope>
    <source>
        <strain evidence="2">DAOM:BR144</strain>
    </source>
</reference>
<dbReference type="Proteomes" id="UP000019132">
    <property type="component" value="Unassembled WGS sequence"/>
</dbReference>
<dbReference type="EnsemblProtists" id="PYU1_T000785">
    <property type="protein sequence ID" value="PYU1_T000785"/>
    <property type="gene ID" value="PYU1_G000785"/>
</dbReference>
<evidence type="ECO:0000313" key="2">
    <source>
        <dbReference type="Proteomes" id="UP000019132"/>
    </source>
</evidence>
<dbReference type="HOGENOM" id="CLU_1028468_0_0_1"/>
<reference evidence="2" key="2">
    <citation type="submission" date="2010-04" db="EMBL/GenBank/DDBJ databases">
        <authorList>
            <person name="Buell R."/>
            <person name="Hamilton J."/>
            <person name="Hostetler J."/>
        </authorList>
    </citation>
    <scope>NUCLEOTIDE SEQUENCE [LARGE SCALE GENOMIC DNA]</scope>
    <source>
        <strain evidence="2">DAOM:BR144</strain>
    </source>
</reference>
<dbReference type="eggNOG" id="ENOG502S7PJ">
    <property type="taxonomic scope" value="Eukaryota"/>
</dbReference>
<sequence length="271" mass="29229">MSSPRYVDQAAFDEYTAHDGQEITTSVLLDVSVGDAFDAWLQHVWVGYASKELAPGTGRGLVGHKRQVPLGIVEQIVSVGLPRDNESEGGDALPSICYKLREYGPMPIRDHTAFVRFVPDTASSSPSAPKTLVLWTIKIIPSTVGNVAFCGGFTLHPRALEEYTANGGAEVVASIVVDASANNTFHAWLQYVWLNTAHVLAQGDPANGYVGHARGTPLGVQEKIVSVGLPREDEEKVESVCYMVHNVGIFPINDHIGLVRFIALPPAAQVM</sequence>
<name>K3W744_GLOUD</name>
<proteinExistence type="predicted"/>
<dbReference type="InParanoid" id="K3W744"/>
<accession>K3W744</accession>
<dbReference type="AlphaFoldDB" id="K3W744"/>
<dbReference type="VEuPathDB" id="FungiDB:PYU1_G000785"/>
<organism evidence="1 2">
    <name type="scientific">Globisporangium ultimum (strain ATCC 200006 / CBS 805.95 / DAOM BR144)</name>
    <name type="common">Pythium ultimum</name>
    <dbReference type="NCBI Taxonomy" id="431595"/>
    <lineage>
        <taxon>Eukaryota</taxon>
        <taxon>Sar</taxon>
        <taxon>Stramenopiles</taxon>
        <taxon>Oomycota</taxon>
        <taxon>Peronosporomycetes</taxon>
        <taxon>Pythiales</taxon>
        <taxon>Pythiaceae</taxon>
        <taxon>Globisporangium</taxon>
    </lineage>
</organism>
<reference evidence="1" key="3">
    <citation type="submission" date="2015-02" db="UniProtKB">
        <authorList>
            <consortium name="EnsemblProtists"/>
        </authorList>
    </citation>
    <scope>IDENTIFICATION</scope>
    <source>
        <strain evidence="1">DAOM BR144</strain>
    </source>
</reference>
<protein>
    <submittedName>
        <fullName evidence="1">Uncharacterized protein</fullName>
    </submittedName>
</protein>